<dbReference type="SUPFAM" id="SSF47473">
    <property type="entry name" value="EF-hand"/>
    <property type="match status" value="1"/>
</dbReference>
<keyword evidence="4" id="KW-1185">Reference proteome</keyword>
<feature type="domain" description="EF-hand" evidence="2">
    <location>
        <begin position="97"/>
        <end position="132"/>
    </location>
</feature>
<accession>A0A812K0B3</accession>
<feature type="transmembrane region" description="Helical" evidence="1">
    <location>
        <begin position="34"/>
        <end position="53"/>
    </location>
</feature>
<dbReference type="Proteomes" id="UP000604046">
    <property type="component" value="Unassembled WGS sequence"/>
</dbReference>
<evidence type="ECO:0000313" key="4">
    <source>
        <dbReference type="Proteomes" id="UP000604046"/>
    </source>
</evidence>
<dbReference type="OrthoDB" id="434039at2759"/>
<dbReference type="GO" id="GO:0005509">
    <property type="term" value="F:calcium ion binding"/>
    <property type="evidence" value="ECO:0007669"/>
    <property type="project" value="InterPro"/>
</dbReference>
<reference evidence="3" key="1">
    <citation type="submission" date="2021-02" db="EMBL/GenBank/DDBJ databases">
        <authorList>
            <person name="Dougan E. K."/>
            <person name="Rhodes N."/>
            <person name="Thang M."/>
            <person name="Chan C."/>
        </authorList>
    </citation>
    <scope>NUCLEOTIDE SEQUENCE</scope>
</reference>
<name>A0A812K0B3_9DINO</name>
<dbReference type="Gene3D" id="1.10.238.10">
    <property type="entry name" value="EF-hand"/>
    <property type="match status" value="1"/>
</dbReference>
<keyword evidence="1" id="KW-0812">Transmembrane</keyword>
<dbReference type="EMBL" id="CAJNDS010000557">
    <property type="protein sequence ID" value="CAE7218006.1"/>
    <property type="molecule type" value="Genomic_DNA"/>
</dbReference>
<evidence type="ECO:0000313" key="3">
    <source>
        <dbReference type="EMBL" id="CAE7218006.1"/>
    </source>
</evidence>
<sequence>MRYGTAYRALYTLYEITFAGNWPTNVRPVLEKVSHAYVIFFLLYVTVIVFAVISKWNITKVLAPEQVITAIFLKDTLDAAHNDAENLILDKMRKKAEYVGKLEAVFQAIDKSGDGMISEERLTEILSNPKVAAYFQTLELDVHESRALFHILDNGRSGFWGLRPC</sequence>
<protein>
    <recommendedName>
        <fullName evidence="2">EF-hand domain-containing protein</fullName>
    </recommendedName>
</protein>
<dbReference type="InterPro" id="IPR002048">
    <property type="entry name" value="EF_hand_dom"/>
</dbReference>
<evidence type="ECO:0000256" key="1">
    <source>
        <dbReference type="SAM" id="Phobius"/>
    </source>
</evidence>
<dbReference type="PROSITE" id="PS50222">
    <property type="entry name" value="EF_HAND_2"/>
    <property type="match status" value="1"/>
</dbReference>
<evidence type="ECO:0000259" key="2">
    <source>
        <dbReference type="PROSITE" id="PS50222"/>
    </source>
</evidence>
<organism evidence="3 4">
    <name type="scientific">Symbiodinium natans</name>
    <dbReference type="NCBI Taxonomy" id="878477"/>
    <lineage>
        <taxon>Eukaryota</taxon>
        <taxon>Sar</taxon>
        <taxon>Alveolata</taxon>
        <taxon>Dinophyceae</taxon>
        <taxon>Suessiales</taxon>
        <taxon>Symbiodiniaceae</taxon>
        <taxon>Symbiodinium</taxon>
    </lineage>
</organism>
<dbReference type="InterPro" id="IPR011992">
    <property type="entry name" value="EF-hand-dom_pair"/>
</dbReference>
<dbReference type="AlphaFoldDB" id="A0A812K0B3"/>
<keyword evidence="1" id="KW-0472">Membrane</keyword>
<keyword evidence="1" id="KW-1133">Transmembrane helix</keyword>
<gene>
    <name evidence="3" type="ORF">SNAT2548_LOCUS7812</name>
</gene>
<comment type="caution">
    <text evidence="3">The sequence shown here is derived from an EMBL/GenBank/DDBJ whole genome shotgun (WGS) entry which is preliminary data.</text>
</comment>
<proteinExistence type="predicted"/>